<sequence length="249" mass="29032">MKNNNEDVFELKVPIREYILCSSAQNEDILTGIEVKTYIPTGEKDTNRLILEGNVIPSEKVATLFKSLLFELTEEEVEEYTRYLNIMRVTKGMDAAPKHRDTEIVLDSFYTLKKHLPSAIALVQKTLNSNNPHLRNVDIIEEQTKLDVFTNIQKNIDEIDKMFPLQWDINKVRFWHHDAIFLMYMIVCFGNYRLHKQSIKWIDSPIITLIQKSLELANVINVSNDAIIKAIKRYPKLSAFENFIQNNTK</sequence>
<protein>
    <submittedName>
        <fullName evidence="1">Uncharacterized protein</fullName>
    </submittedName>
</protein>
<name>A0ABM9HL89_9PROT</name>
<evidence type="ECO:0000313" key="2">
    <source>
        <dbReference type="Proteomes" id="UP001154272"/>
    </source>
</evidence>
<reference evidence="1" key="1">
    <citation type="submission" date="2022-10" db="EMBL/GenBank/DDBJ databases">
        <authorList>
            <person name="Botero Cardona J."/>
        </authorList>
    </citation>
    <scope>NUCLEOTIDE SEQUENCE</scope>
    <source>
        <strain evidence="1">R-83534</strain>
    </source>
</reference>
<organism evidence="1 2">
    <name type="scientific">Commensalibacter papalotli</name>
    <name type="common">ex Botero et al. 2024</name>
    <dbReference type="NCBI Taxonomy" id="2972766"/>
    <lineage>
        <taxon>Bacteria</taxon>
        <taxon>Pseudomonadati</taxon>
        <taxon>Pseudomonadota</taxon>
        <taxon>Alphaproteobacteria</taxon>
        <taxon>Acetobacterales</taxon>
        <taxon>Acetobacteraceae</taxon>
    </lineage>
</organism>
<comment type="caution">
    <text evidence="1">The sequence shown here is derived from an EMBL/GenBank/DDBJ whole genome shotgun (WGS) entry which is preliminary data.</text>
</comment>
<dbReference type="Proteomes" id="UP001154272">
    <property type="component" value="Unassembled WGS sequence"/>
</dbReference>
<accession>A0ABM9HL89</accession>
<dbReference type="EMBL" id="CAMXCH010000001">
    <property type="protein sequence ID" value="CAI3933562.1"/>
    <property type="molecule type" value="Genomic_DNA"/>
</dbReference>
<dbReference type="RefSeq" id="WP_282023481.1">
    <property type="nucleotide sequence ID" value="NZ_CAMXCH010000001.1"/>
</dbReference>
<proteinExistence type="predicted"/>
<evidence type="ECO:0000313" key="1">
    <source>
        <dbReference type="EMBL" id="CAI3933562.1"/>
    </source>
</evidence>
<keyword evidence="2" id="KW-1185">Reference proteome</keyword>
<gene>
    <name evidence="1" type="ORF">R83534S58_LOCUS685</name>
</gene>